<keyword evidence="5" id="KW-0067">ATP-binding</keyword>
<dbReference type="GO" id="GO:0003682">
    <property type="term" value="F:chromatin binding"/>
    <property type="evidence" value="ECO:0007669"/>
    <property type="project" value="TreeGrafter"/>
</dbReference>
<dbReference type="PANTHER" id="PTHR12172:SF0">
    <property type="entry name" value="CELL CYCLE CHECKPOINT PROTEIN RAD17"/>
    <property type="match status" value="1"/>
</dbReference>
<dbReference type="Pfam" id="PF03215">
    <property type="entry name" value="Rad17"/>
    <property type="match status" value="1"/>
</dbReference>
<proteinExistence type="inferred from homology"/>
<evidence type="ECO:0000256" key="3">
    <source>
        <dbReference type="ARBA" id="ARBA00022741"/>
    </source>
</evidence>
<dbReference type="GO" id="GO:0005634">
    <property type="term" value="C:nucleus"/>
    <property type="evidence" value="ECO:0007669"/>
    <property type="project" value="UniProtKB-SubCell"/>
</dbReference>
<protein>
    <submittedName>
        <fullName evidence="9">Uncharacterized protein</fullName>
    </submittedName>
</protein>
<dbReference type="GO" id="GO:0000077">
    <property type="term" value="P:DNA damage checkpoint signaling"/>
    <property type="evidence" value="ECO:0007669"/>
    <property type="project" value="TreeGrafter"/>
</dbReference>
<dbReference type="GO" id="GO:0003689">
    <property type="term" value="F:DNA clamp loader activity"/>
    <property type="evidence" value="ECO:0007669"/>
    <property type="project" value="TreeGrafter"/>
</dbReference>
<keyword evidence="6" id="KW-0539">Nucleus</keyword>
<keyword evidence="4" id="KW-0227">DNA damage</keyword>
<comment type="subcellular location">
    <subcellularLocation>
        <location evidence="1">Nucleus</location>
    </subcellularLocation>
</comment>
<dbReference type="InterPro" id="IPR004582">
    <property type="entry name" value="Checkpoint_prot_Rad17_Rad24"/>
</dbReference>
<organism evidence="8 9">
    <name type="scientific">Mesorhabditis belari</name>
    <dbReference type="NCBI Taxonomy" id="2138241"/>
    <lineage>
        <taxon>Eukaryota</taxon>
        <taxon>Metazoa</taxon>
        <taxon>Ecdysozoa</taxon>
        <taxon>Nematoda</taxon>
        <taxon>Chromadorea</taxon>
        <taxon>Rhabditida</taxon>
        <taxon>Rhabditina</taxon>
        <taxon>Rhabditomorpha</taxon>
        <taxon>Rhabditoidea</taxon>
        <taxon>Rhabditidae</taxon>
        <taxon>Mesorhabditinae</taxon>
        <taxon>Mesorhabditis</taxon>
    </lineage>
</organism>
<evidence type="ECO:0000256" key="7">
    <source>
        <dbReference type="ARBA" id="ARBA00023306"/>
    </source>
</evidence>
<sequence>MLKRKRNAKHVLSETNFEINSEECSSTFESSNITAGFFRENLGDAETSLDPLTPCRSSDVALRTYFKRCFAQKGRLSRCLLLTGPSGCGKTTAVQVIVNELGYEVVEFSLENTFETREGFGNSEFIYETSEEESFISFLRKADYCSLDSAMIEVEEPVKKVMIVEQLPNAFIRDPARFRATIEPLLLLSHSVIVFIFSDSDSTYDLSFRRFFPREFIIRNNIAEISMNASAASFLRKALQRVARYKNVKVSTQEIRRIAEESNGDIRCAMRTFDFSISSEGNWIPGVQPTTNTQINLFQMLGRVLYAKRQEDSPENKVIESRLQEARLRRPPLERDLDEILSNSGLPDNQALMFLGEHSPNFSTSIKSLSTIMMTLAACDARRPVFYENSDRMLKQANSYVAASRIMFENYADSEIANKKRSMYKFTKSKWADLCRSTTESKTEVEICARMQNIDGTGGDLFTLRVPFTPLLNQSIDSLSLRTFGYLGRKMNYSWTVGRDLWLQTELANRSVQPFNVRVASQNTTGSTQQTYDFDIVEDSD</sequence>
<comment type="similarity">
    <text evidence="2">Belongs to the rad17/RAD24 family.</text>
</comment>
<evidence type="ECO:0000256" key="2">
    <source>
        <dbReference type="ARBA" id="ARBA00006168"/>
    </source>
</evidence>
<keyword evidence="3" id="KW-0547">Nucleotide-binding</keyword>
<dbReference type="WBParaSite" id="MBELARI_LOCUS21378">
    <property type="protein sequence ID" value="MBELARI_LOCUS21378"/>
    <property type="gene ID" value="MBELARI_LOCUS21378"/>
</dbReference>
<evidence type="ECO:0000256" key="4">
    <source>
        <dbReference type="ARBA" id="ARBA00022763"/>
    </source>
</evidence>
<dbReference type="InterPro" id="IPR027417">
    <property type="entry name" value="P-loop_NTPase"/>
</dbReference>
<evidence type="ECO:0000256" key="6">
    <source>
        <dbReference type="ARBA" id="ARBA00023242"/>
    </source>
</evidence>
<evidence type="ECO:0000313" key="8">
    <source>
        <dbReference type="Proteomes" id="UP000887575"/>
    </source>
</evidence>
<dbReference type="GO" id="GO:0006281">
    <property type="term" value="P:DNA repair"/>
    <property type="evidence" value="ECO:0007669"/>
    <property type="project" value="InterPro"/>
</dbReference>
<evidence type="ECO:0000313" key="9">
    <source>
        <dbReference type="WBParaSite" id="MBELARI_LOCUS21378"/>
    </source>
</evidence>
<dbReference type="AlphaFoldDB" id="A0AAF3F480"/>
<dbReference type="SUPFAM" id="SSF52540">
    <property type="entry name" value="P-loop containing nucleoside triphosphate hydrolases"/>
    <property type="match status" value="1"/>
</dbReference>
<dbReference type="PANTHER" id="PTHR12172">
    <property type="entry name" value="CELL CYCLE CHECKPOINT PROTEIN RAD17"/>
    <property type="match status" value="1"/>
</dbReference>
<evidence type="ECO:0000256" key="5">
    <source>
        <dbReference type="ARBA" id="ARBA00022840"/>
    </source>
</evidence>
<dbReference type="Gene3D" id="3.40.50.300">
    <property type="entry name" value="P-loop containing nucleotide triphosphate hydrolases"/>
    <property type="match status" value="1"/>
</dbReference>
<keyword evidence="7" id="KW-0131">Cell cycle</keyword>
<accession>A0AAF3F480</accession>
<keyword evidence="8" id="KW-1185">Reference proteome</keyword>
<reference evidence="9" key="1">
    <citation type="submission" date="2024-02" db="UniProtKB">
        <authorList>
            <consortium name="WormBaseParasite"/>
        </authorList>
    </citation>
    <scope>IDENTIFICATION</scope>
</reference>
<evidence type="ECO:0000256" key="1">
    <source>
        <dbReference type="ARBA" id="ARBA00004123"/>
    </source>
</evidence>
<dbReference type="GO" id="GO:0033314">
    <property type="term" value="P:mitotic DNA replication checkpoint signaling"/>
    <property type="evidence" value="ECO:0007669"/>
    <property type="project" value="TreeGrafter"/>
</dbReference>
<dbReference type="Proteomes" id="UP000887575">
    <property type="component" value="Unassembled WGS sequence"/>
</dbReference>
<name>A0AAF3F480_9BILA</name>
<dbReference type="GO" id="GO:0005524">
    <property type="term" value="F:ATP binding"/>
    <property type="evidence" value="ECO:0007669"/>
    <property type="project" value="UniProtKB-KW"/>
</dbReference>